<keyword evidence="6 11" id="KW-0812">Transmembrane</keyword>
<keyword evidence="10 11" id="KW-0472">Membrane</keyword>
<dbReference type="Proteomes" id="UP000183245">
    <property type="component" value="Unassembled WGS sequence"/>
</dbReference>
<evidence type="ECO:0000256" key="3">
    <source>
        <dbReference type="ARBA" id="ARBA00012438"/>
    </source>
</evidence>
<feature type="transmembrane region" description="Helical" evidence="11">
    <location>
        <begin position="180"/>
        <end position="202"/>
    </location>
</feature>
<dbReference type="GO" id="GO:0005886">
    <property type="term" value="C:plasma membrane"/>
    <property type="evidence" value="ECO:0007669"/>
    <property type="project" value="TreeGrafter"/>
</dbReference>
<dbReference type="SUPFAM" id="SSF158472">
    <property type="entry name" value="HAMP domain-like"/>
    <property type="match status" value="1"/>
</dbReference>
<dbReference type="STRING" id="1817892.AUK40_01935"/>
<comment type="caution">
    <text evidence="14">The sequence shown here is derived from an EMBL/GenBank/DDBJ whole genome shotgun (WGS) entry which is preliminary data.</text>
</comment>
<dbReference type="InterPro" id="IPR003661">
    <property type="entry name" value="HisK_dim/P_dom"/>
</dbReference>
<dbReference type="SMART" id="SM00387">
    <property type="entry name" value="HATPase_c"/>
    <property type="match status" value="1"/>
</dbReference>
<accession>A0A1J5J0S3</accession>
<dbReference type="Pfam" id="PF00512">
    <property type="entry name" value="HisKA"/>
    <property type="match status" value="1"/>
</dbReference>
<dbReference type="SMART" id="SM00388">
    <property type="entry name" value="HisKA"/>
    <property type="match status" value="1"/>
</dbReference>
<evidence type="ECO:0000256" key="2">
    <source>
        <dbReference type="ARBA" id="ARBA00004370"/>
    </source>
</evidence>
<keyword evidence="9" id="KW-0902">Two-component regulatory system</keyword>
<dbReference type="InterPro" id="IPR003594">
    <property type="entry name" value="HATPase_dom"/>
</dbReference>
<evidence type="ECO:0000256" key="11">
    <source>
        <dbReference type="SAM" id="Phobius"/>
    </source>
</evidence>
<evidence type="ECO:0000259" key="12">
    <source>
        <dbReference type="PROSITE" id="PS50109"/>
    </source>
</evidence>
<dbReference type="Pfam" id="PF00672">
    <property type="entry name" value="HAMP"/>
    <property type="match status" value="1"/>
</dbReference>
<keyword evidence="5" id="KW-0808">Transferase</keyword>
<dbReference type="Pfam" id="PF02518">
    <property type="entry name" value="HATPase_c"/>
    <property type="match status" value="1"/>
</dbReference>
<comment type="subcellular location">
    <subcellularLocation>
        <location evidence="2">Membrane</location>
    </subcellularLocation>
</comment>
<keyword evidence="8 11" id="KW-1133">Transmembrane helix</keyword>
<dbReference type="Gene3D" id="6.10.340.10">
    <property type="match status" value="1"/>
</dbReference>
<feature type="domain" description="Histidine kinase" evidence="12">
    <location>
        <begin position="265"/>
        <end position="477"/>
    </location>
</feature>
<evidence type="ECO:0000256" key="5">
    <source>
        <dbReference type="ARBA" id="ARBA00022679"/>
    </source>
</evidence>
<dbReference type="SMART" id="SM00304">
    <property type="entry name" value="HAMP"/>
    <property type="match status" value="1"/>
</dbReference>
<dbReference type="PRINTS" id="PR00344">
    <property type="entry name" value="BCTRLSENSOR"/>
</dbReference>
<feature type="domain" description="HAMP" evidence="13">
    <location>
        <begin position="203"/>
        <end position="257"/>
    </location>
</feature>
<dbReference type="SUPFAM" id="SSF55874">
    <property type="entry name" value="ATPase domain of HSP90 chaperone/DNA topoisomerase II/histidine kinase"/>
    <property type="match status" value="1"/>
</dbReference>
<evidence type="ECO:0000256" key="4">
    <source>
        <dbReference type="ARBA" id="ARBA00022553"/>
    </source>
</evidence>
<keyword evidence="4" id="KW-0597">Phosphoprotein</keyword>
<evidence type="ECO:0000313" key="15">
    <source>
        <dbReference type="Proteomes" id="UP000183245"/>
    </source>
</evidence>
<dbReference type="PANTHER" id="PTHR45436">
    <property type="entry name" value="SENSOR HISTIDINE KINASE YKOH"/>
    <property type="match status" value="1"/>
</dbReference>
<gene>
    <name evidence="14" type="ORF">AUK40_01935</name>
</gene>
<evidence type="ECO:0000256" key="8">
    <source>
        <dbReference type="ARBA" id="ARBA00022989"/>
    </source>
</evidence>
<dbReference type="EMBL" id="MNZT01000037">
    <property type="protein sequence ID" value="OIP98126.1"/>
    <property type="molecule type" value="Genomic_DNA"/>
</dbReference>
<reference evidence="14 15" key="1">
    <citation type="journal article" date="2016" name="Environ. Microbiol.">
        <title>Genomic resolution of a cold subsurface aquifer community provides metabolic insights for novel microbes adapted to high CO concentrations.</title>
        <authorList>
            <person name="Probst A.J."/>
            <person name="Castelle C.J."/>
            <person name="Singh A."/>
            <person name="Brown C.T."/>
            <person name="Anantharaman K."/>
            <person name="Sharon I."/>
            <person name="Hug L.A."/>
            <person name="Burstein D."/>
            <person name="Emerson J.B."/>
            <person name="Thomas B.C."/>
            <person name="Banfield J.F."/>
        </authorList>
    </citation>
    <scope>NUCLEOTIDE SEQUENCE [LARGE SCALE GENOMIC DNA]</scope>
    <source>
        <strain evidence="14">CG2_30_54_11</strain>
    </source>
</reference>
<evidence type="ECO:0000256" key="6">
    <source>
        <dbReference type="ARBA" id="ARBA00022692"/>
    </source>
</evidence>
<dbReference type="PANTHER" id="PTHR45436:SF5">
    <property type="entry name" value="SENSOR HISTIDINE KINASE TRCS"/>
    <property type="match status" value="1"/>
</dbReference>
<evidence type="ECO:0000259" key="13">
    <source>
        <dbReference type="PROSITE" id="PS50885"/>
    </source>
</evidence>
<dbReference type="InterPro" id="IPR036890">
    <property type="entry name" value="HATPase_C_sf"/>
</dbReference>
<comment type="catalytic activity">
    <reaction evidence="1">
        <text>ATP + protein L-histidine = ADP + protein N-phospho-L-histidine.</text>
        <dbReference type="EC" id="2.7.13.3"/>
    </reaction>
</comment>
<dbReference type="InterPro" id="IPR050428">
    <property type="entry name" value="TCS_sensor_his_kinase"/>
</dbReference>
<dbReference type="SUPFAM" id="SSF47384">
    <property type="entry name" value="Homodimeric domain of signal transducing histidine kinase"/>
    <property type="match status" value="1"/>
</dbReference>
<dbReference type="InterPro" id="IPR003660">
    <property type="entry name" value="HAMP_dom"/>
</dbReference>
<dbReference type="InterPro" id="IPR036097">
    <property type="entry name" value="HisK_dim/P_sf"/>
</dbReference>
<dbReference type="PROSITE" id="PS50109">
    <property type="entry name" value="HIS_KIN"/>
    <property type="match status" value="1"/>
</dbReference>
<dbReference type="InterPro" id="IPR004358">
    <property type="entry name" value="Sig_transdc_His_kin-like_C"/>
</dbReference>
<dbReference type="PROSITE" id="PS50885">
    <property type="entry name" value="HAMP"/>
    <property type="match status" value="1"/>
</dbReference>
<dbReference type="GO" id="GO:0000155">
    <property type="term" value="F:phosphorelay sensor kinase activity"/>
    <property type="evidence" value="ECO:0007669"/>
    <property type="project" value="InterPro"/>
</dbReference>
<dbReference type="CDD" id="cd06225">
    <property type="entry name" value="HAMP"/>
    <property type="match status" value="1"/>
</dbReference>
<organism evidence="14 15">
    <name type="scientific">Candidatus Wirthbacteria bacterium CG2_30_54_11</name>
    <dbReference type="NCBI Taxonomy" id="1817892"/>
    <lineage>
        <taxon>Bacteria</taxon>
        <taxon>Candidatus Wirthbacteria</taxon>
    </lineage>
</organism>
<dbReference type="AlphaFoldDB" id="A0A1J5J0S3"/>
<evidence type="ECO:0000256" key="9">
    <source>
        <dbReference type="ARBA" id="ARBA00023012"/>
    </source>
</evidence>
<dbReference type="CDD" id="cd00082">
    <property type="entry name" value="HisKA"/>
    <property type="match status" value="1"/>
</dbReference>
<evidence type="ECO:0000256" key="1">
    <source>
        <dbReference type="ARBA" id="ARBA00000085"/>
    </source>
</evidence>
<evidence type="ECO:0000313" key="14">
    <source>
        <dbReference type="EMBL" id="OIP98126.1"/>
    </source>
</evidence>
<keyword evidence="7" id="KW-0418">Kinase</keyword>
<protein>
    <recommendedName>
        <fullName evidence="3">histidine kinase</fullName>
        <ecNumber evidence="3">2.7.13.3</ecNumber>
    </recommendedName>
</protein>
<dbReference type="EC" id="2.7.13.3" evidence="3"/>
<dbReference type="Gene3D" id="3.30.565.10">
    <property type="entry name" value="Histidine kinase-like ATPase, C-terminal domain"/>
    <property type="match status" value="1"/>
</dbReference>
<dbReference type="InterPro" id="IPR005467">
    <property type="entry name" value="His_kinase_dom"/>
</dbReference>
<proteinExistence type="predicted"/>
<name>A0A1J5J0S3_9BACT</name>
<dbReference type="Gene3D" id="1.10.287.130">
    <property type="match status" value="1"/>
</dbReference>
<sequence>MKTTTRLALSFSLLTLLLLVVFGATFSLASYAVISRQIKDDLHIEAKEVVKEHIKAQDGRLIYTEGADGKSLSDHLINDEVSAFIWNSNKELMGSFGILSSDGEDDFVATDAGPLEIEGNDEIFAEALASGSVQFSSRSLGTTREMVILTYPLKFGDQTLGVLQLGKQTDTIRQILSTDALILLILLPLGISLSMLVGIFEVRRTFSPVRSMVRNINRIQTSDLNTRLKTVGHPEDDLVLLSRSFDRMMDRLSEGMDRQKQFIANASHELKTPLARAVSSLDVLLREDGQPVESLDTIKHDLLEMGALIDQLLFLARYDEKGMPSKTNEQLNLREQIEKALQSQQRSLEEKDLTAVYDVDSTIILSTVPDHLFILLTNLLSNAVKFSKPGGTIEIACQKDHFPLTITIADHGIGMSADDLEHLFDRFYRGAQGKSFARGYGLGMAIVREICSIYEIGIEVKSKPDEGTTVTLLFSPE</sequence>
<evidence type="ECO:0000256" key="10">
    <source>
        <dbReference type="ARBA" id="ARBA00023136"/>
    </source>
</evidence>
<evidence type="ECO:0000256" key="7">
    <source>
        <dbReference type="ARBA" id="ARBA00022777"/>
    </source>
</evidence>